<feature type="compositionally biased region" description="Low complexity" evidence="6">
    <location>
        <begin position="27"/>
        <end position="36"/>
    </location>
</feature>
<dbReference type="Proteomes" id="UP000807371">
    <property type="component" value="Unassembled WGS sequence"/>
</dbReference>
<keyword evidence="5 7" id="KW-0472">Membrane</keyword>
<feature type="compositionally biased region" description="Pro residues" evidence="6">
    <location>
        <begin position="205"/>
        <end position="215"/>
    </location>
</feature>
<reference evidence="9 10" key="1">
    <citation type="submission" date="2020-09" db="EMBL/GenBank/DDBJ databases">
        <title>Biosynthesis of the nuclear factor of activated T cells inhibitor NFAT-133 and its congeners in Streptomyces pactum.</title>
        <authorList>
            <person name="Zhou W."/>
            <person name="Posri P."/>
            <person name="Abugrain M.E."/>
            <person name="Weisberg A.J."/>
            <person name="Chang J.H."/>
            <person name="Mahmud T."/>
        </authorList>
    </citation>
    <scope>NUCLEOTIDE SEQUENCE [LARGE SCALE GENOMIC DNA]</scope>
    <source>
        <strain evidence="9 10">ATCC 27456</strain>
    </source>
</reference>
<feature type="transmembrane region" description="Helical" evidence="7">
    <location>
        <begin position="391"/>
        <end position="418"/>
    </location>
</feature>
<organism evidence="9 10">
    <name type="scientific">Streptomyces pactum</name>
    <dbReference type="NCBI Taxonomy" id="68249"/>
    <lineage>
        <taxon>Bacteria</taxon>
        <taxon>Bacillati</taxon>
        <taxon>Actinomycetota</taxon>
        <taxon>Actinomycetes</taxon>
        <taxon>Kitasatosporales</taxon>
        <taxon>Streptomycetaceae</taxon>
        <taxon>Streptomyces</taxon>
    </lineage>
</organism>
<feature type="transmembrane region" description="Helical" evidence="7">
    <location>
        <begin position="348"/>
        <end position="370"/>
    </location>
</feature>
<feature type="compositionally biased region" description="Low complexity" evidence="6">
    <location>
        <begin position="76"/>
        <end position="109"/>
    </location>
</feature>
<keyword evidence="4 7" id="KW-1133">Transmembrane helix</keyword>
<keyword evidence="2" id="KW-1003">Cell membrane</keyword>
<dbReference type="InterPro" id="IPR051791">
    <property type="entry name" value="Pra-immunoreactive"/>
</dbReference>
<accession>A0ABS0NIV5</accession>
<name>A0ABS0NIV5_9ACTN</name>
<feature type="transmembrane region" description="Helical" evidence="7">
    <location>
        <begin position="457"/>
        <end position="478"/>
    </location>
</feature>
<dbReference type="EMBL" id="JACYXC010000001">
    <property type="protein sequence ID" value="MBH5335136.1"/>
    <property type="molecule type" value="Genomic_DNA"/>
</dbReference>
<keyword evidence="3 7" id="KW-0812">Transmembrane</keyword>
<evidence type="ECO:0000256" key="4">
    <source>
        <dbReference type="ARBA" id="ARBA00022989"/>
    </source>
</evidence>
<feature type="region of interest" description="Disordered" evidence="6">
    <location>
        <begin position="1"/>
        <end position="322"/>
    </location>
</feature>
<protein>
    <submittedName>
        <fullName evidence="9">RDD family protein</fullName>
    </submittedName>
</protein>
<keyword evidence="10" id="KW-1185">Reference proteome</keyword>
<evidence type="ECO:0000256" key="7">
    <source>
        <dbReference type="SAM" id="Phobius"/>
    </source>
</evidence>
<dbReference type="InterPro" id="IPR010432">
    <property type="entry name" value="RDD"/>
</dbReference>
<feature type="compositionally biased region" description="Low complexity" evidence="6">
    <location>
        <begin position="228"/>
        <end position="251"/>
    </location>
</feature>
<feature type="compositionally biased region" description="Basic residues" evidence="6">
    <location>
        <begin position="193"/>
        <end position="203"/>
    </location>
</feature>
<evidence type="ECO:0000313" key="10">
    <source>
        <dbReference type="Proteomes" id="UP000807371"/>
    </source>
</evidence>
<evidence type="ECO:0000259" key="8">
    <source>
        <dbReference type="Pfam" id="PF06271"/>
    </source>
</evidence>
<evidence type="ECO:0000256" key="1">
    <source>
        <dbReference type="ARBA" id="ARBA00004651"/>
    </source>
</evidence>
<feature type="compositionally biased region" description="Pro residues" evidence="6">
    <location>
        <begin position="14"/>
        <end position="26"/>
    </location>
</feature>
<feature type="compositionally biased region" description="Low complexity" evidence="6">
    <location>
        <begin position="52"/>
        <end position="63"/>
    </location>
</feature>
<feature type="compositionally biased region" description="Low complexity" evidence="6">
    <location>
        <begin position="264"/>
        <end position="280"/>
    </location>
</feature>
<evidence type="ECO:0000256" key="2">
    <source>
        <dbReference type="ARBA" id="ARBA00022475"/>
    </source>
</evidence>
<dbReference type="PANTHER" id="PTHR36115:SF4">
    <property type="entry name" value="MEMBRANE PROTEIN"/>
    <property type="match status" value="1"/>
</dbReference>
<feature type="compositionally biased region" description="Pro residues" evidence="6">
    <location>
        <begin position="252"/>
        <end position="263"/>
    </location>
</feature>
<proteinExistence type="predicted"/>
<evidence type="ECO:0000256" key="3">
    <source>
        <dbReference type="ARBA" id="ARBA00022692"/>
    </source>
</evidence>
<sequence length="499" mass="50686">MRCRTRPGRCSWTSPPPARFRRPPSPGRGRAGTPPRSRGRARAPARPPPARRPTSPGVRTAPAPNRPPPGRPTPPGRAASAASGTAASPGARAPARPCRCRTPAAGRARPPGRPPTAPRTARRRTGRGPRTAPPPRRAPARPVAPRRPAPPGRRARPAGRRGDAHPARGAARLRAGHPGTGPEHRDHPCGGRRAGRPGPRRRGGPPSPARPPPAPAAAGPAAPGPGGPAAAPSGALAASAPSGPSGTAAPVPAGPAAPGPAVPGPAAGVPAQGGPSGAPAQGWAQQVQQLARPGGDGPAVAPAPGAPAGPGAGGLPPEGVIPWKPPVDNPFLQAARAQGRPATLGRRLAARLIDSVLLAAVVGAAAVPLWTRAEDHIDAKIEEAKLTGETVTVYLLDGTTGTYLGIVLGVLLVAGLLYEALPTAKWGRTLGKKLCGLRTLDIESHDTPTFGSALRRWLVYGVLGVLVIGVVNVVWCLFDRPWRQCWHDKAAHTFVATGG</sequence>
<comment type="subcellular location">
    <subcellularLocation>
        <location evidence="1">Cell membrane</location>
        <topology evidence="1">Multi-pass membrane protein</topology>
    </subcellularLocation>
</comment>
<evidence type="ECO:0000313" key="9">
    <source>
        <dbReference type="EMBL" id="MBH5335136.1"/>
    </source>
</evidence>
<comment type="caution">
    <text evidence="9">The sequence shown here is derived from an EMBL/GenBank/DDBJ whole genome shotgun (WGS) entry which is preliminary data.</text>
</comment>
<feature type="compositionally biased region" description="Pro residues" evidence="6">
    <location>
        <begin position="64"/>
        <end position="75"/>
    </location>
</feature>
<evidence type="ECO:0000256" key="5">
    <source>
        <dbReference type="ARBA" id="ARBA00023136"/>
    </source>
</evidence>
<feature type="domain" description="RDD" evidence="8">
    <location>
        <begin position="342"/>
        <end position="491"/>
    </location>
</feature>
<evidence type="ECO:0000256" key="6">
    <source>
        <dbReference type="SAM" id="MobiDB-lite"/>
    </source>
</evidence>
<gene>
    <name evidence="9" type="ORF">IHE55_10145</name>
</gene>
<dbReference type="PANTHER" id="PTHR36115">
    <property type="entry name" value="PROLINE-RICH ANTIGEN HOMOLOG-RELATED"/>
    <property type="match status" value="1"/>
</dbReference>
<dbReference type="Pfam" id="PF06271">
    <property type="entry name" value="RDD"/>
    <property type="match status" value="1"/>
</dbReference>